<keyword evidence="1" id="KW-0472">Membrane</keyword>
<keyword evidence="3" id="KW-1185">Reference proteome</keyword>
<dbReference type="STRING" id="716816.BST96_07790"/>
<dbReference type="OrthoDB" id="6401613at2"/>
<accession>A0A1X9N7H6</accession>
<dbReference type="AlphaFoldDB" id="A0A1X9N7H6"/>
<gene>
    <name evidence="2" type="ORF">BST96_07790</name>
</gene>
<protein>
    <submittedName>
        <fullName evidence="2">Uncharacterized protein</fullName>
    </submittedName>
</protein>
<keyword evidence="1" id="KW-1133">Transmembrane helix</keyword>
<dbReference type="EMBL" id="CP019343">
    <property type="protein sequence ID" value="ARN74028.1"/>
    <property type="molecule type" value="Genomic_DNA"/>
</dbReference>
<organism evidence="2 3">
    <name type="scientific">Oceanicoccus sagamiensis</name>
    <dbReference type="NCBI Taxonomy" id="716816"/>
    <lineage>
        <taxon>Bacteria</taxon>
        <taxon>Pseudomonadati</taxon>
        <taxon>Pseudomonadota</taxon>
        <taxon>Gammaproteobacteria</taxon>
        <taxon>Cellvibrionales</taxon>
        <taxon>Spongiibacteraceae</taxon>
        <taxon>Oceanicoccus</taxon>
    </lineage>
</organism>
<feature type="transmembrane region" description="Helical" evidence="1">
    <location>
        <begin position="53"/>
        <end position="72"/>
    </location>
</feature>
<evidence type="ECO:0000256" key="1">
    <source>
        <dbReference type="SAM" id="Phobius"/>
    </source>
</evidence>
<keyword evidence="1" id="KW-0812">Transmembrane</keyword>
<dbReference type="Proteomes" id="UP000193450">
    <property type="component" value="Chromosome"/>
</dbReference>
<reference evidence="2 3" key="1">
    <citation type="submission" date="2016-11" db="EMBL/GenBank/DDBJ databases">
        <title>Trade-off between light-utilization and light-protection in marine flavobacteria.</title>
        <authorList>
            <person name="Kumagai Y."/>
        </authorList>
    </citation>
    <scope>NUCLEOTIDE SEQUENCE [LARGE SCALE GENOMIC DNA]</scope>
    <source>
        <strain evidence="2 3">NBRC 107125</strain>
    </source>
</reference>
<evidence type="ECO:0000313" key="3">
    <source>
        <dbReference type="Proteomes" id="UP000193450"/>
    </source>
</evidence>
<feature type="transmembrane region" description="Helical" evidence="1">
    <location>
        <begin position="14"/>
        <end position="33"/>
    </location>
</feature>
<name>A0A1X9N7H6_9GAMM</name>
<dbReference type="KEGG" id="osg:BST96_07790"/>
<proteinExistence type="predicted"/>
<evidence type="ECO:0000313" key="2">
    <source>
        <dbReference type="EMBL" id="ARN74028.1"/>
    </source>
</evidence>
<dbReference type="RefSeq" id="WP_085758159.1">
    <property type="nucleotide sequence ID" value="NZ_CP019343.1"/>
</dbReference>
<sequence length="87" mass="9317">MNTEERIKAIGKEITRVALIDALGSILVGLGLYAKFVANGNAFHPLLNDGTVVNIMLGTGAVIIVWGGYKLFTLSRGKLSLKNECNL</sequence>